<sequence>MRPGSALSRGGTWPQAERSAGRGSCGSSQHISASRPHPQLSAAGHPSPCAVCWPEQTGDRPPRGPQLPALSGSTRPCPALARHTDSPHHRADAMMDERRPRPASRCACCRPPADCLPHQRSTAALSFPPPCSRPRLHLFAPAADFPPTHAGAARPTDAVNKATRSAHGGMHPGILPWTSYSTFTRPRRMAPWLGSAVALQTTHPASLSQSPESHAATHRVHSTPSTDAGGTLDASLCFYVAALCKRCKVPRGHLQAPSALHALVGNN</sequence>
<protein>
    <submittedName>
        <fullName evidence="2">Uncharacterized protein</fullName>
    </submittedName>
</protein>
<organism evidence="2 3">
    <name type="scientific">Ampelomyces quisqualis</name>
    <name type="common">Powdery mildew agent</name>
    <dbReference type="NCBI Taxonomy" id="50730"/>
    <lineage>
        <taxon>Eukaryota</taxon>
        <taxon>Fungi</taxon>
        <taxon>Dikarya</taxon>
        <taxon>Ascomycota</taxon>
        <taxon>Pezizomycotina</taxon>
        <taxon>Dothideomycetes</taxon>
        <taxon>Pleosporomycetidae</taxon>
        <taxon>Pleosporales</taxon>
        <taxon>Pleosporineae</taxon>
        <taxon>Phaeosphaeriaceae</taxon>
        <taxon>Ampelomyces</taxon>
    </lineage>
</organism>
<reference evidence="2" key="1">
    <citation type="journal article" date="2020" name="Stud. Mycol.">
        <title>101 Dothideomycetes genomes: a test case for predicting lifestyles and emergence of pathogens.</title>
        <authorList>
            <person name="Haridas S."/>
            <person name="Albert R."/>
            <person name="Binder M."/>
            <person name="Bloem J."/>
            <person name="Labutti K."/>
            <person name="Salamov A."/>
            <person name="Andreopoulos B."/>
            <person name="Baker S."/>
            <person name="Barry K."/>
            <person name="Bills G."/>
            <person name="Bluhm B."/>
            <person name="Cannon C."/>
            <person name="Castanera R."/>
            <person name="Culley D."/>
            <person name="Daum C."/>
            <person name="Ezra D."/>
            <person name="Gonzalez J."/>
            <person name="Henrissat B."/>
            <person name="Kuo A."/>
            <person name="Liang C."/>
            <person name="Lipzen A."/>
            <person name="Lutzoni F."/>
            <person name="Magnuson J."/>
            <person name="Mondo S."/>
            <person name="Nolan M."/>
            <person name="Ohm R."/>
            <person name="Pangilinan J."/>
            <person name="Park H.-J."/>
            <person name="Ramirez L."/>
            <person name="Alfaro M."/>
            <person name="Sun H."/>
            <person name="Tritt A."/>
            <person name="Yoshinaga Y."/>
            <person name="Zwiers L.-H."/>
            <person name="Turgeon B."/>
            <person name="Goodwin S."/>
            <person name="Spatafora J."/>
            <person name="Crous P."/>
            <person name="Grigoriev I."/>
        </authorList>
    </citation>
    <scope>NUCLEOTIDE SEQUENCE</scope>
    <source>
        <strain evidence="2">HMLAC05119</strain>
    </source>
</reference>
<evidence type="ECO:0000313" key="3">
    <source>
        <dbReference type="Proteomes" id="UP000800096"/>
    </source>
</evidence>
<feature type="region of interest" description="Disordered" evidence="1">
    <location>
        <begin position="1"/>
        <end position="98"/>
    </location>
</feature>
<gene>
    <name evidence="2" type="ORF">BDU57DRAFT_577891</name>
</gene>
<keyword evidence="3" id="KW-1185">Reference proteome</keyword>
<feature type="compositionally biased region" description="Polar residues" evidence="1">
    <location>
        <begin position="203"/>
        <end position="212"/>
    </location>
</feature>
<dbReference type="EMBL" id="ML979137">
    <property type="protein sequence ID" value="KAF1914194.1"/>
    <property type="molecule type" value="Genomic_DNA"/>
</dbReference>
<proteinExistence type="predicted"/>
<name>A0A6A5QI70_AMPQU</name>
<evidence type="ECO:0000256" key="1">
    <source>
        <dbReference type="SAM" id="MobiDB-lite"/>
    </source>
</evidence>
<dbReference type="Proteomes" id="UP000800096">
    <property type="component" value="Unassembled WGS sequence"/>
</dbReference>
<feature type="region of interest" description="Disordered" evidence="1">
    <location>
        <begin position="203"/>
        <end position="227"/>
    </location>
</feature>
<dbReference type="AlphaFoldDB" id="A0A6A5QI70"/>
<evidence type="ECO:0000313" key="2">
    <source>
        <dbReference type="EMBL" id="KAF1914194.1"/>
    </source>
</evidence>
<accession>A0A6A5QI70</accession>
<feature type="compositionally biased region" description="Basic and acidic residues" evidence="1">
    <location>
        <begin position="82"/>
        <end position="98"/>
    </location>
</feature>